<feature type="chain" id="PRO_5003020966" evidence="1">
    <location>
        <begin position="25"/>
        <end position="2321"/>
    </location>
</feature>
<reference evidence="4" key="1">
    <citation type="submission" date="2009-09" db="EMBL/GenBank/DDBJ databases">
        <title>The complete chromosome of Sebaldella termitidis ATCC 33386.</title>
        <authorList>
            <consortium name="US DOE Joint Genome Institute (JGI-PGF)"/>
            <person name="Lucas S."/>
            <person name="Copeland A."/>
            <person name="Lapidus A."/>
            <person name="Glavina del Rio T."/>
            <person name="Dalin E."/>
            <person name="Tice H."/>
            <person name="Bruce D."/>
            <person name="Goodwin L."/>
            <person name="Pitluck S."/>
            <person name="Kyrpides N."/>
            <person name="Mavromatis K."/>
            <person name="Ivanova N."/>
            <person name="Mikhailova N."/>
            <person name="Sims D."/>
            <person name="Meincke L."/>
            <person name="Brettin T."/>
            <person name="Detter J.C."/>
            <person name="Han C."/>
            <person name="Larimer F."/>
            <person name="Land M."/>
            <person name="Hauser L."/>
            <person name="Markowitz V."/>
            <person name="Cheng J.F."/>
            <person name="Hugenholtz P."/>
            <person name="Woyke T."/>
            <person name="Wu D."/>
            <person name="Eisen J.A."/>
        </authorList>
    </citation>
    <scope>NUCLEOTIDE SEQUENCE [LARGE SCALE GENOMIC DNA]</scope>
    <source>
        <strain evidence="4">ATCC 33386 / NCTC 11300</strain>
    </source>
</reference>
<dbReference type="Proteomes" id="UP000000845">
    <property type="component" value="Chromosome"/>
</dbReference>
<name>D1AQL6_SEBTE</name>
<dbReference type="Pfam" id="PF03797">
    <property type="entry name" value="Autotransporter"/>
    <property type="match status" value="1"/>
</dbReference>
<dbReference type="PROSITE" id="PS51208">
    <property type="entry name" value="AUTOTRANSPORTER"/>
    <property type="match status" value="1"/>
</dbReference>
<dbReference type="RefSeq" id="WP_012862858.1">
    <property type="nucleotide sequence ID" value="NC_013517.1"/>
</dbReference>
<keyword evidence="4" id="KW-1185">Reference proteome</keyword>
<dbReference type="KEGG" id="str:Sterm_3437"/>
<dbReference type="Pfam" id="PF25783">
    <property type="entry name" value="BigA_beta"/>
    <property type="match status" value="1"/>
</dbReference>
<evidence type="ECO:0000259" key="2">
    <source>
        <dbReference type="PROSITE" id="PS51208"/>
    </source>
</evidence>
<reference evidence="3 4" key="2">
    <citation type="journal article" date="2010" name="Stand. Genomic Sci.">
        <title>Complete genome sequence of Sebaldella termitidis type strain (NCTC 11300).</title>
        <authorList>
            <person name="Harmon-Smith M."/>
            <person name="Celia L."/>
            <person name="Chertkov O."/>
            <person name="Lapidus A."/>
            <person name="Copeland A."/>
            <person name="Glavina Del Rio T."/>
            <person name="Nolan M."/>
            <person name="Lucas S."/>
            <person name="Tice H."/>
            <person name="Cheng J.F."/>
            <person name="Han C."/>
            <person name="Detter J.C."/>
            <person name="Bruce D."/>
            <person name="Goodwin L."/>
            <person name="Pitluck S."/>
            <person name="Pati A."/>
            <person name="Liolios K."/>
            <person name="Ivanova N."/>
            <person name="Mavromatis K."/>
            <person name="Mikhailova N."/>
            <person name="Chen A."/>
            <person name="Palaniappan K."/>
            <person name="Land M."/>
            <person name="Hauser L."/>
            <person name="Chang Y.J."/>
            <person name="Jeffries C.D."/>
            <person name="Brettin T."/>
            <person name="Goker M."/>
            <person name="Beck B."/>
            <person name="Bristow J."/>
            <person name="Eisen J.A."/>
            <person name="Markowitz V."/>
            <person name="Hugenholtz P."/>
            <person name="Kyrpides N.C."/>
            <person name="Klenk H.P."/>
            <person name="Chen F."/>
        </authorList>
    </citation>
    <scope>NUCLEOTIDE SEQUENCE [LARGE SCALE GENOMIC DNA]</scope>
    <source>
        <strain evidence="4">ATCC 33386 / NCTC 11300</strain>
    </source>
</reference>
<dbReference type="HOGENOM" id="CLU_229799_0_0_0"/>
<dbReference type="STRING" id="526218.Sterm_3437"/>
<keyword evidence="1" id="KW-0732">Signal</keyword>
<dbReference type="eggNOG" id="COG3210">
    <property type="taxonomic scope" value="Bacteria"/>
</dbReference>
<dbReference type="InterPro" id="IPR005546">
    <property type="entry name" value="Autotransporte_beta"/>
</dbReference>
<evidence type="ECO:0000313" key="3">
    <source>
        <dbReference type="EMBL" id="ACZ10276.1"/>
    </source>
</evidence>
<proteinExistence type="predicted"/>
<protein>
    <submittedName>
        <fullName evidence="3">Outer membrane autotransporter barrel domain protein</fullName>
    </submittedName>
</protein>
<evidence type="ECO:0000256" key="1">
    <source>
        <dbReference type="SAM" id="SignalP"/>
    </source>
</evidence>
<accession>D1AQL6</accession>
<gene>
    <name evidence="3" type="ordered locus">Sterm_3437</name>
</gene>
<sequence length="2321" mass="244260">MKRNKKLLISFLALHAIVASYGEAATAKYERMYSSIIKNIEQGKSNENNYRIVEQVLKKRNNELKDLYLQSDYIVKPEYLEWQVFFTGLYTEKTRGDNTLENARYYSVSQTYSGKKTYNEDAYNKLYSDLAATGLLSDVQLSAIMAGHYNVINSLGVSEQKVIREMLYSGLDSINKTDGFKIYKHPQNPKEIDLGINIPPKIINRQPLNPTPGIPAPPNVQAPSFVPTAPLTPTVPSLTIKAFNPVSPQVDTPVLAVAPIFNIKLSSYCNNMTSCGVGIDGAAYNPAIGTARSYSGGAISGIADGTSSLRYSWSAYSSTLLRAYFDLTGGGGIVSNFSDNLTIDSINPLSAAQKTAEGGRTWNTQDFLVGGSRIATVDNVGTGTELNSTGTINLVGPLVVAFEMQTDSIGNGTVTLRNSGTITDLGETTSTALDGVLAKGTQTSLITSPSAGNETITVKRTAEGYTGYKVGLILTAEDNTAGRFYNLFNNGTITFKGEKSIGIQIFAPNFGNTEVAAVNTGTITMGGIESYGMKLSSILRNTTNNVFENRGIININGGDGVVDSVSSGMAVLEENAAGIRAYTGLVKNTSLGTINVSGSRGNTGMYLKIKAPDDITNEGIINVSGVKNAGIRVDYGSVGALTGSPAAYNKTGSAEINVTGSENFGMIAVDSNGTNGAVAENNALIEIKDNDATPGSYIEKSVGMLAVKSNEAFGGFINNTGTIKINNDVKASQGMAILADASGANSGNILISKVSAADLSESSVGVYNEGTFNMTAGLIDVSVNKGIGVYAKNSSAVTTISGGTIRVADGAIGLYADDKGNLGNGATINLSGTAKLEVNSSGLMLYNYSGTSGNPVGKFNVGAVIQADINAGGTAFYFKGIPSGINTFLSNMIIGPGSLNIKLTDSTSSLFVLDNPGGVINLSDTTSAGIIGSLPSNVTIDASSDPNYKPYSVFKGGLNIDMDVNIDNSTDAYNRSEFLSSKVTLQAGKTMTSVTAGKYAIGQENYAGTLGRNEISIVVNNGGVINMTGSGSAGIIANYGEIINNGLISATGTNSIGIVSYNGSFAQNNNTVTVGEGGTGIYGENKRNASYGNAKIEIENKGLINTTATAGATSYGIYALNNDVSLTRADSTIKLFAGSEINMSAQDGGVGVSAFKSTLTNDGKITVGKNGIAVYADDSEININSGEINLNGDNAVGFYLTNSQFNGNSGTINITGKNVVLFNLVNSSFTNNLAVNAAPGSTYVVGNLSNAVYTHSGTNTLLSNSVLLNGNNSAMLIDSTSNISSSSTGVVVMLLDGRYGLPFPAGYSADGENAGTIVLGNDSAAVYGKNGTRLKNSGNITLGSNSVGVYNVGVNSETENIGIITLGNNSTGLYQNNGTNIINNGTINGTGTGAVGMYTDSNTGIINNTALIDLQGDKSIGIYAMGSTQNIINSGTIKLGNSSLMNDPSIGIYTNNITDTIINTGNIEAGSRSLGIYSLGTQVDHVSGTIKAGSEGTGIYKDTGLLRIHSGAVIEALAGEAAGLYGINGAGITADSGAIFNIGYGSYGIIAESGATLLNSAAITLGDNSIFTYGNNSGGIVNNGAVNITGSDNTVFYMVKGGSIINNANITGTAGTGNIGIYNRGVYTTEVLQADGTMKLEGLITEGYIENNADITLGDSFLVTDAYGVKTGYSVGMYGEGSSVVNNGGRTITVGKEGVGIFASDAGTTSYNYGNIIGNGDRAIGMFADNTRIENHGLIQMTGDGVIGMAGRNGAYIYNASTGVIQVTGKDVTGIYLSGAATKVENKGHIIITNTGDPSDDTGVGIRYTSDFDEATGLVGGLGNITGTGYINNGYTTAGYSLPELPTLINSGEITIDVGNKFSYDSMRVIVKLDPSTNEATTNFTDKIGFSGTTIPEKLEIAADFSQGTSSDRYVFKNIFRGMDGTGEYISQSLTWDATGQGMDIVMTRIAYTKFTDGLWYEDFGKVLNEKYANQTGDALKIYDKIDMIQTEPNFRHSMASLAGNVYANLNQREEDMARVLENSLHMLQNSENNTKENIKINVIAVKGKTEEDTDGVVPYKYTATGAIALREVERTYRHTFGYSLGYLHTGFEFEDHNDSEEWVDTIQLGLHNKYTLNGWKLMNDLTGRVSFHNVDRNIDWPDQTSGVERSEMNGNFETYSITSDNILGKEIALGKRASIMPYGAFRAMYVTRPSFEESGLERLQVDGNDAWSAKPRAGIELKASLPLGPKTAWELKGSLDAAYEYELANLNEREKARLIAIEDGYHNLSKPEDEKGSLRTRASIGVEVVDRYGIFLTGEYLIGNDDQEEYRAGLTLKAVF</sequence>
<feature type="domain" description="Autotransporter" evidence="2">
    <location>
        <begin position="2032"/>
        <end position="2321"/>
    </location>
</feature>
<dbReference type="InterPro" id="IPR058034">
    <property type="entry name" value="BigA_beta"/>
</dbReference>
<dbReference type="InterPro" id="IPR036709">
    <property type="entry name" value="Autotransporte_beta_dom_sf"/>
</dbReference>
<dbReference type="SUPFAM" id="SSF103515">
    <property type="entry name" value="Autotransporter"/>
    <property type="match status" value="1"/>
</dbReference>
<evidence type="ECO:0000313" key="4">
    <source>
        <dbReference type="Proteomes" id="UP000000845"/>
    </source>
</evidence>
<feature type="signal peptide" evidence="1">
    <location>
        <begin position="1"/>
        <end position="24"/>
    </location>
</feature>
<organism evidence="3 4">
    <name type="scientific">Sebaldella termitidis (strain ATCC 33386 / NCTC 11300)</name>
    <dbReference type="NCBI Taxonomy" id="526218"/>
    <lineage>
        <taxon>Bacteria</taxon>
        <taxon>Fusobacteriati</taxon>
        <taxon>Fusobacteriota</taxon>
        <taxon>Fusobacteriia</taxon>
        <taxon>Fusobacteriales</taxon>
        <taxon>Leptotrichiaceae</taxon>
        <taxon>Sebaldella</taxon>
    </lineage>
</organism>
<dbReference type="EMBL" id="CP001739">
    <property type="protein sequence ID" value="ACZ10276.1"/>
    <property type="molecule type" value="Genomic_DNA"/>
</dbReference>